<evidence type="ECO:0000313" key="2">
    <source>
        <dbReference type="Proteomes" id="UP001489719"/>
    </source>
</evidence>
<dbReference type="Proteomes" id="UP001489719">
    <property type="component" value="Unassembled WGS sequence"/>
</dbReference>
<gene>
    <name evidence="1" type="ORF">V1517DRAFT_325939</name>
</gene>
<keyword evidence="2" id="KW-1185">Reference proteome</keyword>
<protein>
    <submittedName>
        <fullName evidence="1">Uncharacterized protein</fullName>
    </submittedName>
</protein>
<comment type="caution">
    <text evidence="1">The sequence shown here is derived from an EMBL/GenBank/DDBJ whole genome shotgun (WGS) entry which is preliminary data.</text>
</comment>
<sequence length="90" mass="10403">MARLVTDYTIVFLTDVVVVPEHQRKGLGKWMIQCVKELTDAMSGLRRIMFMAKNAPHAVKFYEELLYAKMHDQERSKVVFMSNRTPGLDA</sequence>
<organism evidence="1 2">
    <name type="scientific">Lipomyces orientalis</name>
    <dbReference type="NCBI Taxonomy" id="1233043"/>
    <lineage>
        <taxon>Eukaryota</taxon>
        <taxon>Fungi</taxon>
        <taxon>Dikarya</taxon>
        <taxon>Ascomycota</taxon>
        <taxon>Saccharomycotina</taxon>
        <taxon>Lipomycetes</taxon>
        <taxon>Lipomycetales</taxon>
        <taxon>Lipomycetaceae</taxon>
        <taxon>Lipomyces</taxon>
    </lineage>
</organism>
<evidence type="ECO:0000313" key="1">
    <source>
        <dbReference type="EMBL" id="KAK9321619.1"/>
    </source>
</evidence>
<name>A0ACC3TKA8_9ASCO</name>
<accession>A0ACC3TKA8</accession>
<dbReference type="EMBL" id="MU970094">
    <property type="protein sequence ID" value="KAK9321619.1"/>
    <property type="molecule type" value="Genomic_DNA"/>
</dbReference>
<proteinExistence type="predicted"/>
<reference evidence="2" key="1">
    <citation type="journal article" date="2024" name="Front. Bioeng. Biotechnol.">
        <title>Genome-scale model development and genomic sequencing of the oleaginous clade Lipomyces.</title>
        <authorList>
            <person name="Czajka J.J."/>
            <person name="Han Y."/>
            <person name="Kim J."/>
            <person name="Mondo S.J."/>
            <person name="Hofstad B.A."/>
            <person name="Robles A."/>
            <person name="Haridas S."/>
            <person name="Riley R."/>
            <person name="LaButti K."/>
            <person name="Pangilinan J."/>
            <person name="Andreopoulos W."/>
            <person name="Lipzen A."/>
            <person name="Yan J."/>
            <person name="Wang M."/>
            <person name="Ng V."/>
            <person name="Grigoriev I.V."/>
            <person name="Spatafora J.W."/>
            <person name="Magnuson J.K."/>
            <person name="Baker S.E."/>
            <person name="Pomraning K.R."/>
        </authorList>
    </citation>
    <scope>NUCLEOTIDE SEQUENCE [LARGE SCALE GENOMIC DNA]</scope>
    <source>
        <strain evidence="2">CBS 10300</strain>
    </source>
</reference>